<dbReference type="Pfam" id="PF00005">
    <property type="entry name" value="ABC_tran"/>
    <property type="match status" value="1"/>
</dbReference>
<reference evidence="12" key="1">
    <citation type="journal article" date="2023" name="Front. Microbiol.">
        <title>Genomic-based phylogenetic and metabolic analyses of the genus Natronomonas, and description of Natronomonas aquatica sp. nov.</title>
        <authorList>
            <person name="Garcia-Roldan A."/>
            <person name="Duran-Viseras A."/>
            <person name="de la Haba R.R."/>
            <person name="Corral P."/>
            <person name="Sanchez-Porro C."/>
            <person name="Ventosa A."/>
        </authorList>
    </citation>
    <scope>NUCLEOTIDE SEQUENCE</scope>
    <source>
        <strain evidence="12">F2-12</strain>
    </source>
</reference>
<evidence type="ECO:0000256" key="7">
    <source>
        <dbReference type="ARBA" id="ARBA00064420"/>
    </source>
</evidence>
<protein>
    <recommendedName>
        <fullName evidence="9">Cobalamin import ATP-binding protein BtuD</fullName>
        <ecNumber evidence="8">7.6.2.8</ecNumber>
    </recommendedName>
    <alternativeName>
        <fullName evidence="10">Vitamin B12-transporting ATPase</fullName>
    </alternativeName>
</protein>
<dbReference type="PROSITE" id="PS00211">
    <property type="entry name" value="ABC_TRANSPORTER_1"/>
    <property type="match status" value="1"/>
</dbReference>
<dbReference type="RefSeq" id="WP_256030248.1">
    <property type="nucleotide sequence ID" value="NZ_JAHLKM010000018.1"/>
</dbReference>
<dbReference type="FunFam" id="3.40.50.300:FF:000134">
    <property type="entry name" value="Iron-enterobactin ABC transporter ATP-binding protein"/>
    <property type="match status" value="1"/>
</dbReference>
<keyword evidence="1" id="KW-0813">Transport</keyword>
<feature type="domain" description="ABC transporter" evidence="11">
    <location>
        <begin position="2"/>
        <end position="237"/>
    </location>
</feature>
<proteinExistence type="predicted"/>
<evidence type="ECO:0000256" key="10">
    <source>
        <dbReference type="ARBA" id="ARBA00077139"/>
    </source>
</evidence>
<comment type="function">
    <text evidence="6">Required for corrinoid utilization. Probably part of the ABC transporter complex BtuCDF involved in cobalamin (vitamin B12) import. Probably responsible for energy coupling to the transport system.</text>
</comment>
<comment type="caution">
    <text evidence="12">The sequence shown here is derived from an EMBL/GenBank/DDBJ whole genome shotgun (WGS) entry which is preliminary data.</text>
</comment>
<dbReference type="AlphaFoldDB" id="A0A9R1CV58"/>
<keyword evidence="4" id="KW-1278">Translocase</keyword>
<evidence type="ECO:0000256" key="4">
    <source>
        <dbReference type="ARBA" id="ARBA00022967"/>
    </source>
</evidence>
<evidence type="ECO:0000256" key="3">
    <source>
        <dbReference type="ARBA" id="ARBA00022840"/>
    </source>
</evidence>
<dbReference type="InterPro" id="IPR003593">
    <property type="entry name" value="AAA+_ATPase"/>
</dbReference>
<keyword evidence="13" id="KW-1185">Reference proteome</keyword>
<dbReference type="SMART" id="SM00382">
    <property type="entry name" value="AAA"/>
    <property type="match status" value="1"/>
</dbReference>
<dbReference type="InterPro" id="IPR027417">
    <property type="entry name" value="P-loop_NTPase"/>
</dbReference>
<evidence type="ECO:0000256" key="2">
    <source>
        <dbReference type="ARBA" id="ARBA00022741"/>
    </source>
</evidence>
<evidence type="ECO:0000256" key="1">
    <source>
        <dbReference type="ARBA" id="ARBA00022448"/>
    </source>
</evidence>
<keyword evidence="3 12" id="KW-0067">ATP-binding</keyword>
<dbReference type="GO" id="GO:0005524">
    <property type="term" value="F:ATP binding"/>
    <property type="evidence" value="ECO:0007669"/>
    <property type="project" value="UniProtKB-KW"/>
</dbReference>
<evidence type="ECO:0000256" key="8">
    <source>
        <dbReference type="ARBA" id="ARBA00066387"/>
    </source>
</evidence>
<dbReference type="PROSITE" id="PS50893">
    <property type="entry name" value="ABC_TRANSPORTER_2"/>
    <property type="match status" value="1"/>
</dbReference>
<dbReference type="SUPFAM" id="SSF52540">
    <property type="entry name" value="P-loop containing nucleoside triphosphate hydrolases"/>
    <property type="match status" value="1"/>
</dbReference>
<keyword evidence="2" id="KW-0547">Nucleotide-binding</keyword>
<comment type="subunit">
    <text evidence="7">The complex is composed of two ATP-binding proteins (BtuD), two transmembrane proteins (BtuC) and a solute-binding protein (BtuF).</text>
</comment>
<comment type="catalytic activity">
    <reaction evidence="5">
        <text>an R-cob(III)alamin(out) + ATP + H2O = an R-cob(III)alamin(in) + ADP + phosphate + H(+)</text>
        <dbReference type="Rhea" id="RHEA:17873"/>
        <dbReference type="ChEBI" id="CHEBI:15377"/>
        <dbReference type="ChEBI" id="CHEBI:15378"/>
        <dbReference type="ChEBI" id="CHEBI:30616"/>
        <dbReference type="ChEBI" id="CHEBI:43474"/>
        <dbReference type="ChEBI" id="CHEBI:140785"/>
        <dbReference type="ChEBI" id="CHEBI:456216"/>
        <dbReference type="EC" id="7.6.2.8"/>
    </reaction>
</comment>
<dbReference type="InterPro" id="IPR017871">
    <property type="entry name" value="ABC_transporter-like_CS"/>
</dbReference>
<gene>
    <name evidence="12" type="ORF">KM295_12120</name>
</gene>
<dbReference type="Gene3D" id="3.40.50.300">
    <property type="entry name" value="P-loop containing nucleotide triphosphate hydrolases"/>
    <property type="match status" value="1"/>
</dbReference>
<organism evidence="12 13">
    <name type="scientific">Natronomonas aquatica</name>
    <dbReference type="NCBI Taxonomy" id="2841590"/>
    <lineage>
        <taxon>Archaea</taxon>
        <taxon>Methanobacteriati</taxon>
        <taxon>Methanobacteriota</taxon>
        <taxon>Stenosarchaea group</taxon>
        <taxon>Halobacteria</taxon>
        <taxon>Halobacteriales</taxon>
        <taxon>Natronomonadaceae</taxon>
        <taxon>Natronomonas</taxon>
    </lineage>
</organism>
<dbReference type="CDD" id="cd03214">
    <property type="entry name" value="ABC_Iron-Siderophores_B12_Hemin"/>
    <property type="match status" value="1"/>
</dbReference>
<name>A0A9R1CV58_9EURY</name>
<dbReference type="PANTHER" id="PTHR42794:SF1">
    <property type="entry name" value="HEMIN IMPORT ATP-BINDING PROTEIN HMUV"/>
    <property type="match status" value="1"/>
</dbReference>
<sequence length="400" mass="41837">MIDIDSVHVELGDNQILQNVSLQVETGEFLALIGPNGAGKTTLLRAINGLVAPTSGTVSIDGHDISALSSKAVGRLVTTVPQETSLGFDFDVEDIVTMGRTPHRGRFSPLGAADRTAVETALERTETAQFAERPVGDLSGGERQRVLLARALAQETPVLLLDEPTASLDINHQFRTLSLARELADDDKTVVAAIHDIELAARFCDTIAVLDGGGIRALGSPSTVLTDETLEEAFGVRTVVGTNSATGGQTVTPVSDVPPNDTRVHIVGGGERAAGVIARLSTAGIAVSVGILPENDAAVNTARRLAEDVVIAPPFSSPDLDTQRRAAALQDDAVATVLTSVPSTPNQSLVGEADGLVALEGIDHPAATHTTSERNLIATIRRLSGMSEPTDAPQNSNWQR</sequence>
<evidence type="ECO:0000256" key="6">
    <source>
        <dbReference type="ARBA" id="ARBA00058960"/>
    </source>
</evidence>
<evidence type="ECO:0000313" key="12">
    <source>
        <dbReference type="EMBL" id="MCQ4334209.1"/>
    </source>
</evidence>
<dbReference type="InterPro" id="IPR003439">
    <property type="entry name" value="ABC_transporter-like_ATP-bd"/>
</dbReference>
<dbReference type="Proteomes" id="UP001139494">
    <property type="component" value="Unassembled WGS sequence"/>
</dbReference>
<evidence type="ECO:0000256" key="9">
    <source>
        <dbReference type="ARBA" id="ARBA00073649"/>
    </source>
</evidence>
<dbReference type="EMBL" id="JAHLKM010000018">
    <property type="protein sequence ID" value="MCQ4334209.1"/>
    <property type="molecule type" value="Genomic_DNA"/>
</dbReference>
<evidence type="ECO:0000256" key="5">
    <source>
        <dbReference type="ARBA" id="ARBA00050590"/>
    </source>
</evidence>
<evidence type="ECO:0000259" key="11">
    <source>
        <dbReference type="PROSITE" id="PS50893"/>
    </source>
</evidence>
<accession>A0A9R1CV58</accession>
<dbReference type="PANTHER" id="PTHR42794">
    <property type="entry name" value="HEMIN IMPORT ATP-BINDING PROTEIN HMUV"/>
    <property type="match status" value="1"/>
</dbReference>
<evidence type="ECO:0000313" key="13">
    <source>
        <dbReference type="Proteomes" id="UP001139494"/>
    </source>
</evidence>
<dbReference type="GO" id="GO:0016887">
    <property type="term" value="F:ATP hydrolysis activity"/>
    <property type="evidence" value="ECO:0007669"/>
    <property type="project" value="InterPro"/>
</dbReference>
<dbReference type="GO" id="GO:0015420">
    <property type="term" value="F:ABC-type vitamin B12 transporter activity"/>
    <property type="evidence" value="ECO:0007669"/>
    <property type="project" value="UniProtKB-EC"/>
</dbReference>
<dbReference type="EC" id="7.6.2.8" evidence="8"/>